<dbReference type="EMBL" id="JACGWJ010000024">
    <property type="protein sequence ID" value="KAL0319793.1"/>
    <property type="molecule type" value="Genomic_DNA"/>
</dbReference>
<dbReference type="AlphaFoldDB" id="A0AAW2LND2"/>
<name>A0AAW2LND2_SESRA</name>
<evidence type="ECO:0000256" key="1">
    <source>
        <dbReference type="SAM" id="MobiDB-lite"/>
    </source>
</evidence>
<gene>
    <name evidence="2" type="ORF">Sradi_5240800</name>
</gene>
<sequence length="156" mass="17919">MTTCRSKYRRHCGLARHARAPKPNWEAMCVSFEGYQALSSHEIDVEFYDPNHTWWDDGWVDDIPPHSSDDGPSYDFMNPRSSNEDEAFWWAFVHSYYASASDLESVINADSKFYRKPKNEFKTRPPNILQPPSGPPSSTASNNLVRKNDDDSPLSK</sequence>
<organism evidence="2">
    <name type="scientific">Sesamum radiatum</name>
    <name type="common">Black benniseed</name>
    <dbReference type="NCBI Taxonomy" id="300843"/>
    <lineage>
        <taxon>Eukaryota</taxon>
        <taxon>Viridiplantae</taxon>
        <taxon>Streptophyta</taxon>
        <taxon>Embryophyta</taxon>
        <taxon>Tracheophyta</taxon>
        <taxon>Spermatophyta</taxon>
        <taxon>Magnoliopsida</taxon>
        <taxon>eudicotyledons</taxon>
        <taxon>Gunneridae</taxon>
        <taxon>Pentapetalae</taxon>
        <taxon>asterids</taxon>
        <taxon>lamiids</taxon>
        <taxon>Lamiales</taxon>
        <taxon>Pedaliaceae</taxon>
        <taxon>Sesamum</taxon>
    </lineage>
</organism>
<comment type="caution">
    <text evidence="2">The sequence shown here is derived from an EMBL/GenBank/DDBJ whole genome shotgun (WGS) entry which is preliminary data.</text>
</comment>
<reference evidence="2" key="2">
    <citation type="journal article" date="2024" name="Plant">
        <title>Genomic evolution and insights into agronomic trait innovations of Sesamum species.</title>
        <authorList>
            <person name="Miao H."/>
            <person name="Wang L."/>
            <person name="Qu L."/>
            <person name="Liu H."/>
            <person name="Sun Y."/>
            <person name="Le M."/>
            <person name="Wang Q."/>
            <person name="Wei S."/>
            <person name="Zheng Y."/>
            <person name="Lin W."/>
            <person name="Duan Y."/>
            <person name="Cao H."/>
            <person name="Xiong S."/>
            <person name="Wang X."/>
            <person name="Wei L."/>
            <person name="Li C."/>
            <person name="Ma Q."/>
            <person name="Ju M."/>
            <person name="Zhao R."/>
            <person name="Li G."/>
            <person name="Mu C."/>
            <person name="Tian Q."/>
            <person name="Mei H."/>
            <person name="Zhang T."/>
            <person name="Gao T."/>
            <person name="Zhang H."/>
        </authorList>
    </citation>
    <scope>NUCLEOTIDE SEQUENCE</scope>
    <source>
        <strain evidence="2">G02</strain>
    </source>
</reference>
<reference evidence="2" key="1">
    <citation type="submission" date="2020-06" db="EMBL/GenBank/DDBJ databases">
        <authorList>
            <person name="Li T."/>
            <person name="Hu X."/>
            <person name="Zhang T."/>
            <person name="Song X."/>
            <person name="Zhang H."/>
            <person name="Dai N."/>
            <person name="Sheng W."/>
            <person name="Hou X."/>
            <person name="Wei L."/>
        </authorList>
    </citation>
    <scope>NUCLEOTIDE SEQUENCE</scope>
    <source>
        <strain evidence="2">G02</strain>
        <tissue evidence="2">Leaf</tissue>
    </source>
</reference>
<proteinExistence type="predicted"/>
<evidence type="ECO:0000313" key="2">
    <source>
        <dbReference type="EMBL" id="KAL0319793.1"/>
    </source>
</evidence>
<feature type="compositionally biased region" description="Polar residues" evidence="1">
    <location>
        <begin position="136"/>
        <end position="145"/>
    </location>
</feature>
<accession>A0AAW2LND2</accession>
<feature type="region of interest" description="Disordered" evidence="1">
    <location>
        <begin position="117"/>
        <end position="156"/>
    </location>
</feature>
<protein>
    <submittedName>
        <fullName evidence="2">Uncharacterized protein</fullName>
    </submittedName>
</protein>